<dbReference type="GO" id="GO:0008239">
    <property type="term" value="F:dipeptidyl-peptidase activity"/>
    <property type="evidence" value="ECO:0007669"/>
    <property type="project" value="TreeGrafter"/>
</dbReference>
<protein>
    <recommendedName>
        <fullName evidence="5">Venom dipeptidyl peptidase 4</fullName>
    </recommendedName>
</protein>
<feature type="non-terminal residue" evidence="7">
    <location>
        <position position="1"/>
    </location>
</feature>
<evidence type="ECO:0000256" key="1">
    <source>
        <dbReference type="ARBA" id="ARBA00010036"/>
    </source>
</evidence>
<keyword evidence="2" id="KW-0645">Protease</keyword>
<dbReference type="Gene3D" id="3.40.50.1820">
    <property type="entry name" value="alpha/beta hydrolase"/>
    <property type="match status" value="1"/>
</dbReference>
<evidence type="ECO:0000256" key="4">
    <source>
        <dbReference type="ARBA" id="ARBA00023180"/>
    </source>
</evidence>
<dbReference type="PANTHER" id="PTHR11731:SF200">
    <property type="entry name" value="DIPEPTIDYL PEPTIDASE 10, ISOFORM B"/>
    <property type="match status" value="1"/>
</dbReference>
<keyword evidence="3" id="KW-0720">Serine protease</keyword>
<dbReference type="PANTHER" id="PTHR11731">
    <property type="entry name" value="PROTEASE FAMILY S9B,C DIPEPTIDYL-PEPTIDASE IV-RELATED"/>
    <property type="match status" value="1"/>
</dbReference>
<dbReference type="InterPro" id="IPR029058">
    <property type="entry name" value="AB_hydrolase_fold"/>
</dbReference>
<dbReference type="EMBL" id="OB666012">
    <property type="protein sequence ID" value="CAD7233305.1"/>
    <property type="molecule type" value="Genomic_DNA"/>
</dbReference>
<keyword evidence="4" id="KW-0325">Glycoprotein</keyword>
<dbReference type="InterPro" id="IPR050278">
    <property type="entry name" value="Serine_Prot_S9B/DPPIV"/>
</dbReference>
<accession>A0A7R8ZT03</accession>
<dbReference type="Pfam" id="PF00326">
    <property type="entry name" value="Peptidase_S9"/>
    <property type="match status" value="1"/>
</dbReference>
<evidence type="ECO:0000256" key="2">
    <source>
        <dbReference type="ARBA" id="ARBA00022438"/>
    </source>
</evidence>
<dbReference type="GO" id="GO:0008236">
    <property type="term" value="F:serine-type peptidase activity"/>
    <property type="evidence" value="ECO:0007669"/>
    <property type="project" value="UniProtKB-KW"/>
</dbReference>
<comment type="similarity">
    <text evidence="1">Belongs to the peptidase S9B family. DPPIV subfamily.</text>
</comment>
<reference evidence="7" key="1">
    <citation type="submission" date="2020-11" db="EMBL/GenBank/DDBJ databases">
        <authorList>
            <person name="Tran Van P."/>
        </authorList>
    </citation>
    <scope>NUCLEOTIDE SEQUENCE</scope>
</reference>
<dbReference type="GO" id="GO:0004177">
    <property type="term" value="F:aminopeptidase activity"/>
    <property type="evidence" value="ECO:0007669"/>
    <property type="project" value="UniProtKB-KW"/>
</dbReference>
<dbReference type="SUPFAM" id="SSF53474">
    <property type="entry name" value="alpha/beta-Hydrolases"/>
    <property type="match status" value="1"/>
</dbReference>
<feature type="domain" description="Peptidase S9 prolyl oligopeptidase catalytic" evidence="6">
    <location>
        <begin position="239"/>
        <end position="437"/>
    </location>
</feature>
<dbReference type="AlphaFoldDB" id="A0A7R8ZT03"/>
<keyword evidence="2" id="KW-0378">Hydrolase</keyword>
<dbReference type="SUPFAM" id="SSF82171">
    <property type="entry name" value="DPP6 N-terminal domain-like"/>
    <property type="match status" value="1"/>
</dbReference>
<proteinExistence type="inferred from homology"/>
<dbReference type="InterPro" id="IPR001375">
    <property type="entry name" value="Peptidase_S9_cat"/>
</dbReference>
<name>A0A7R8ZT03_9CRUS</name>
<evidence type="ECO:0000313" key="7">
    <source>
        <dbReference type="EMBL" id="CAD7233305.1"/>
    </source>
</evidence>
<gene>
    <name evidence="7" type="ORF">CTOB1V02_LOCUS11128</name>
</gene>
<sequence length="457" mass="51526">RGKGGAEGLQGEWKEGRKALRGSRYEGDAFDQILVQDIGSDKKWQVTTGAGTVSEIFGWDTDRQLVYYTARGPGTNASVAFLFEATTDPDRAPQPPRCLTCSLTYENPNTNVEGPERPPCAFATGTFSKSFSFFSLKCENSLVHFPEIRVVSTEDLRTMVVWDDNARSFEAVEDYEFPEKRVLSIPLDNFDGADARAVVYLPVDRVEGEKFPLVVETYAGPGDQRVTERSTGITWGDVLASSQKMVFAQIDGRGSGFRGKNLLHSVYRQLGGPEVQDQIEVTRKLLSHPEIGPWIDPHHVGIWGWSYGGFVSASALAEDDSGTITCGISVAPVTDWRLYDSIYTERYMLTEVENEKGYRNASLLQKEEKFRGKNFLLVHGNADDNVHYQQSMRLARNLEIKDVMFQQISYPDEAHGLGGVRTHLYHSMIQFWNRCFDRDDNENLVSSIDRKRKWRKG</sequence>
<organism evidence="7">
    <name type="scientific">Cyprideis torosa</name>
    <dbReference type="NCBI Taxonomy" id="163714"/>
    <lineage>
        <taxon>Eukaryota</taxon>
        <taxon>Metazoa</taxon>
        <taxon>Ecdysozoa</taxon>
        <taxon>Arthropoda</taxon>
        <taxon>Crustacea</taxon>
        <taxon>Oligostraca</taxon>
        <taxon>Ostracoda</taxon>
        <taxon>Podocopa</taxon>
        <taxon>Podocopida</taxon>
        <taxon>Cytherocopina</taxon>
        <taxon>Cytheroidea</taxon>
        <taxon>Cytherideidae</taxon>
        <taxon>Cyprideis</taxon>
    </lineage>
</organism>
<dbReference type="GO" id="GO:0005886">
    <property type="term" value="C:plasma membrane"/>
    <property type="evidence" value="ECO:0007669"/>
    <property type="project" value="TreeGrafter"/>
</dbReference>
<dbReference type="GO" id="GO:0006508">
    <property type="term" value="P:proteolysis"/>
    <property type="evidence" value="ECO:0007669"/>
    <property type="project" value="InterPro"/>
</dbReference>
<evidence type="ECO:0000256" key="3">
    <source>
        <dbReference type="ARBA" id="ARBA00022825"/>
    </source>
</evidence>
<evidence type="ECO:0000259" key="6">
    <source>
        <dbReference type="Pfam" id="PF00326"/>
    </source>
</evidence>
<dbReference type="FunFam" id="3.40.50.1820:FF:000003">
    <property type="entry name" value="Dipeptidyl peptidase 4"/>
    <property type="match status" value="1"/>
</dbReference>
<dbReference type="OrthoDB" id="16520at2759"/>
<evidence type="ECO:0000256" key="5">
    <source>
        <dbReference type="ARBA" id="ARBA00072929"/>
    </source>
</evidence>
<keyword evidence="2" id="KW-0031">Aminopeptidase</keyword>
<dbReference type="Gene3D" id="2.140.10.30">
    <property type="entry name" value="Dipeptidylpeptidase IV, N-terminal domain"/>
    <property type="match status" value="1"/>
</dbReference>